<evidence type="ECO:0000313" key="4">
    <source>
        <dbReference type="Proteomes" id="UP001221413"/>
    </source>
</evidence>
<dbReference type="SUPFAM" id="SSF56112">
    <property type="entry name" value="Protein kinase-like (PK-like)"/>
    <property type="match status" value="1"/>
</dbReference>
<feature type="domain" description="Protein kinase" evidence="2">
    <location>
        <begin position="92"/>
        <end position="354"/>
    </location>
</feature>
<organism evidence="3 4">
    <name type="scientific">Drechslerella dactyloides</name>
    <name type="common">Nematode-trapping fungus</name>
    <name type="synonym">Arthrobotrys dactyloides</name>
    <dbReference type="NCBI Taxonomy" id="74499"/>
    <lineage>
        <taxon>Eukaryota</taxon>
        <taxon>Fungi</taxon>
        <taxon>Dikarya</taxon>
        <taxon>Ascomycota</taxon>
        <taxon>Pezizomycotina</taxon>
        <taxon>Orbiliomycetes</taxon>
        <taxon>Orbiliales</taxon>
        <taxon>Orbiliaceae</taxon>
        <taxon>Drechslerella</taxon>
    </lineage>
</organism>
<feature type="compositionally biased region" description="Basic and acidic residues" evidence="1">
    <location>
        <begin position="18"/>
        <end position="36"/>
    </location>
</feature>
<dbReference type="EMBL" id="JAQGDS010000008">
    <property type="protein sequence ID" value="KAJ6258355.1"/>
    <property type="molecule type" value="Genomic_DNA"/>
</dbReference>
<name>A0AAD6NHD4_DREDA</name>
<feature type="compositionally biased region" description="Low complexity" evidence="1">
    <location>
        <begin position="1"/>
        <end position="14"/>
    </location>
</feature>
<dbReference type="GO" id="GO:0005524">
    <property type="term" value="F:ATP binding"/>
    <property type="evidence" value="ECO:0007669"/>
    <property type="project" value="InterPro"/>
</dbReference>
<sequence>MERSRPSPASSSAAVVTPHREPRNHPSYDRNIERSPTRPTSSLQEYLQFGQPSTANCKVILERQDRAQHLRTCDCKECYVKYELPTCYVDNLAIVKKLSTGMFGDTAKLEITSPYGSSSSYRKLSEGDVIVAKRICMVDDGEGTAESFAREVKALKKLRGRRNLLQIFGSLAPAKEDPWGHVFMEYCGLGDVQSIFEEYYRHDDWVPMMHNDLKPDNVEAIHIRNPTAQLTQGQLLLMKPQRQGTNNIHPIFILGDFGQASNLDEFGSDSLPRASNPVPQMASSVWAHHYYLANACFPFCTNRSQSNHILIDFLRRRRPQNPYARWLHLLAEQCTLRVPGRRPSAREVTRHVKDGIARNGWGMAGSRRQRWRIDWIDLVGDA</sequence>
<dbReference type="GO" id="GO:0004672">
    <property type="term" value="F:protein kinase activity"/>
    <property type="evidence" value="ECO:0007669"/>
    <property type="project" value="InterPro"/>
</dbReference>
<accession>A0AAD6NHD4</accession>
<dbReference type="Proteomes" id="UP001221413">
    <property type="component" value="Unassembled WGS sequence"/>
</dbReference>
<keyword evidence="4" id="KW-1185">Reference proteome</keyword>
<dbReference type="InterPro" id="IPR000719">
    <property type="entry name" value="Prot_kinase_dom"/>
</dbReference>
<proteinExistence type="predicted"/>
<gene>
    <name evidence="3" type="ORF">Dda_6395</name>
</gene>
<dbReference type="AlphaFoldDB" id="A0AAD6NHD4"/>
<feature type="region of interest" description="Disordered" evidence="1">
    <location>
        <begin position="1"/>
        <end position="43"/>
    </location>
</feature>
<comment type="caution">
    <text evidence="3">The sequence shown here is derived from an EMBL/GenBank/DDBJ whole genome shotgun (WGS) entry which is preliminary data.</text>
</comment>
<protein>
    <recommendedName>
        <fullName evidence="2">Protein kinase domain-containing protein</fullName>
    </recommendedName>
</protein>
<evidence type="ECO:0000256" key="1">
    <source>
        <dbReference type="SAM" id="MobiDB-lite"/>
    </source>
</evidence>
<dbReference type="Gene3D" id="3.30.200.20">
    <property type="entry name" value="Phosphorylase Kinase, domain 1"/>
    <property type="match status" value="1"/>
</dbReference>
<dbReference type="InterPro" id="IPR011009">
    <property type="entry name" value="Kinase-like_dom_sf"/>
</dbReference>
<evidence type="ECO:0000313" key="3">
    <source>
        <dbReference type="EMBL" id="KAJ6258355.1"/>
    </source>
</evidence>
<dbReference type="Gene3D" id="1.10.510.10">
    <property type="entry name" value="Transferase(Phosphotransferase) domain 1"/>
    <property type="match status" value="1"/>
</dbReference>
<evidence type="ECO:0000259" key="2">
    <source>
        <dbReference type="PROSITE" id="PS50011"/>
    </source>
</evidence>
<dbReference type="SMART" id="SM00220">
    <property type="entry name" value="S_TKc"/>
    <property type="match status" value="1"/>
</dbReference>
<dbReference type="PROSITE" id="PS50011">
    <property type="entry name" value="PROTEIN_KINASE_DOM"/>
    <property type="match status" value="1"/>
</dbReference>
<reference evidence="3" key="1">
    <citation type="submission" date="2023-01" db="EMBL/GenBank/DDBJ databases">
        <title>The chitinases involved in constricting ring structure development in the nematode-trapping fungus Drechslerella dactyloides.</title>
        <authorList>
            <person name="Wang R."/>
            <person name="Zhang L."/>
            <person name="Tang P."/>
            <person name="Li S."/>
            <person name="Liang L."/>
        </authorList>
    </citation>
    <scope>NUCLEOTIDE SEQUENCE</scope>
    <source>
        <strain evidence="3">YMF1.00031</strain>
    </source>
</reference>